<dbReference type="SUPFAM" id="SSF52129">
    <property type="entry name" value="Caspase-like"/>
    <property type="match status" value="1"/>
</dbReference>
<dbReference type="RefSeq" id="WP_359204467.1">
    <property type="nucleotide sequence ID" value="NZ_JBEZAM010000003.1"/>
</dbReference>
<feature type="region of interest" description="Disordered" evidence="1">
    <location>
        <begin position="246"/>
        <end position="265"/>
    </location>
</feature>
<reference evidence="3 4" key="1">
    <citation type="submission" date="2024-06" db="EMBL/GenBank/DDBJ databases">
        <title>The Natural Products Discovery Center: Release of the First 8490 Sequenced Strains for Exploring Actinobacteria Biosynthetic Diversity.</title>
        <authorList>
            <person name="Kalkreuter E."/>
            <person name="Kautsar S.A."/>
            <person name="Yang D."/>
            <person name="Bader C.D."/>
            <person name="Teijaro C.N."/>
            <person name="Fluegel L."/>
            <person name="Davis C.M."/>
            <person name="Simpson J.R."/>
            <person name="Lauterbach L."/>
            <person name="Steele A.D."/>
            <person name="Gui C."/>
            <person name="Meng S."/>
            <person name="Li G."/>
            <person name="Viehrig K."/>
            <person name="Ye F."/>
            <person name="Su P."/>
            <person name="Kiefer A.F."/>
            <person name="Nichols A."/>
            <person name="Cepeda A.J."/>
            <person name="Yan W."/>
            <person name="Fan B."/>
            <person name="Jiang Y."/>
            <person name="Adhikari A."/>
            <person name="Zheng C.-J."/>
            <person name="Schuster L."/>
            <person name="Cowan T.M."/>
            <person name="Smanski M.J."/>
            <person name="Chevrette M.G."/>
            <person name="De Carvalho L.P.S."/>
            <person name="Shen B."/>
        </authorList>
    </citation>
    <scope>NUCLEOTIDE SEQUENCE [LARGE SCALE GENOMIC DNA]</scope>
    <source>
        <strain evidence="3 4">NPDC045705</strain>
    </source>
</reference>
<feature type="domain" description="Peptidase C14 caspase" evidence="2">
    <location>
        <begin position="10"/>
        <end position="232"/>
    </location>
</feature>
<gene>
    <name evidence="3" type="ORF">AB0A76_04345</name>
</gene>
<organism evidence="3 4">
    <name type="scientific">Streptomyces exfoliatus</name>
    <name type="common">Streptomyces hydrogenans</name>
    <dbReference type="NCBI Taxonomy" id="1905"/>
    <lineage>
        <taxon>Bacteria</taxon>
        <taxon>Bacillati</taxon>
        <taxon>Actinomycetota</taxon>
        <taxon>Actinomycetes</taxon>
        <taxon>Kitasatosporales</taxon>
        <taxon>Streptomycetaceae</taxon>
        <taxon>Streptomyces</taxon>
    </lineage>
</organism>
<dbReference type="Pfam" id="PF00656">
    <property type="entry name" value="Peptidase_C14"/>
    <property type="match status" value="1"/>
</dbReference>
<comment type="caution">
    <text evidence="3">The sequence shown here is derived from an EMBL/GenBank/DDBJ whole genome shotgun (WGS) entry which is preliminary data.</text>
</comment>
<dbReference type="InterPro" id="IPR011600">
    <property type="entry name" value="Pept_C14_caspase"/>
</dbReference>
<evidence type="ECO:0000313" key="3">
    <source>
        <dbReference type="EMBL" id="MEU7292426.1"/>
    </source>
</evidence>
<dbReference type="Gene3D" id="3.40.50.1460">
    <property type="match status" value="1"/>
</dbReference>
<feature type="compositionally biased region" description="Pro residues" evidence="1">
    <location>
        <begin position="853"/>
        <end position="866"/>
    </location>
</feature>
<keyword evidence="4" id="KW-1185">Reference proteome</keyword>
<evidence type="ECO:0000256" key="1">
    <source>
        <dbReference type="SAM" id="MobiDB-lite"/>
    </source>
</evidence>
<feature type="region of interest" description="Disordered" evidence="1">
    <location>
        <begin position="847"/>
        <end position="877"/>
    </location>
</feature>
<sequence length="877" mass="93678">MELPDPLGSYAVLIGSSSYDSPDLEDLPAVSRNLEDLGRLLEDPGVWGLPPDHVTRVAEPSSAADLLDAVREAARRATDTLLVYYAGHGLVGPGEVDSLMLALPSSDPERPYTSVDFAYVRREVLGAGRKVNRVVILDCCYSGQAMTGGMNGPVTMAEQARITGTYLLTACGPNRLAVAPPDEPHTAFTGELIRALSGGLPGAGPLIGATELYEHVTGELRAKGRPIPQQRLSNTGRDLVLARNRHGLPGGTTPAAPPPRATRPPVSHRFGVLLRSQPRRIAEYTGQLQVTEPATAAELLELAAGTRPAQEAAALAYLLRRQGRGREAEAVLTTIGTRRSPADLVTVVRALRASDDGEGVGEDVERLLRTVANRAPEDVAAALRPLYEDEAATADALLAAAIGTLGTTEAVLGLAGALWSAQLDEQATRVLAAPSFSSPQEAARLADALRSIGRVDEALDLSLRWLPAVAEDSAGLIRVLRIADEAGRAAQTDELLRAAADAASTVRDLARLCDALWTAGMGDRAERLLTSVSGELDTAEVVALAEQLHAQGHEEALRPLFEQAAAARPVEQLPALVDALRAMGRPLDAEALVKGTPTRRSAASVATLLALLDTDGAPQDSARVLAAVAGDILLQARLIRSLHTASRPRDALLDQLCGTEGVAFADLLGTLHEAGEHEVAVLVLRRLAQTDPDRAVRQLPRLRTARMPVDQKVLHTLLETSGRPMEGLHAPTIRTLVSGGAWSLDQVDVIAVLSYAGLTAQVEEALEDYSRQRSTHQVIELLQVLETRGHRNHAQAVVRSARWMFPELFMGFVRSLHEAGLQEFARYALEHASARLSHAQRRELADSLGVPVPELPDPPPGPPPTGGPRLLDRFRRR</sequence>
<protein>
    <submittedName>
        <fullName evidence="3">Caspase family protein</fullName>
    </submittedName>
</protein>
<dbReference type="NCBIfam" id="NF047832">
    <property type="entry name" value="caspase_w_EACC1"/>
    <property type="match status" value="1"/>
</dbReference>
<evidence type="ECO:0000313" key="4">
    <source>
        <dbReference type="Proteomes" id="UP001551210"/>
    </source>
</evidence>
<dbReference type="InterPro" id="IPR029030">
    <property type="entry name" value="Caspase-like_dom_sf"/>
</dbReference>
<dbReference type="Proteomes" id="UP001551210">
    <property type="component" value="Unassembled WGS sequence"/>
</dbReference>
<accession>A0ABV3CQE8</accession>
<proteinExistence type="predicted"/>
<dbReference type="EMBL" id="JBEZAM010000003">
    <property type="protein sequence ID" value="MEU7292426.1"/>
    <property type="molecule type" value="Genomic_DNA"/>
</dbReference>
<name>A0ABV3CQE8_STREX</name>
<evidence type="ECO:0000259" key="2">
    <source>
        <dbReference type="Pfam" id="PF00656"/>
    </source>
</evidence>